<reference evidence="1 2" key="3">
    <citation type="journal article" date="2022" name="Microbiol. Spectr.">
        <title>Folding features and dynamics of 3D genome architecture in plant fungal pathogens.</title>
        <authorList>
            <person name="Xia C."/>
        </authorList>
    </citation>
    <scope>NUCLEOTIDE SEQUENCE [LARGE SCALE GENOMIC DNA]</scope>
    <source>
        <strain evidence="1 2">93-210</strain>
    </source>
</reference>
<name>A0ACC0DTV3_9BASI</name>
<evidence type="ECO:0000313" key="2">
    <source>
        <dbReference type="Proteomes" id="UP001060170"/>
    </source>
</evidence>
<accession>A0ACC0DTV3</accession>
<reference evidence="2" key="1">
    <citation type="journal article" date="2018" name="BMC Genomics">
        <title>Genomic insights into host adaptation between the wheat stripe rust pathogen (Puccinia striiformis f. sp. tritici) and the barley stripe rust pathogen (Puccinia striiformis f. sp. hordei).</title>
        <authorList>
            <person name="Xia C."/>
            <person name="Wang M."/>
            <person name="Yin C."/>
            <person name="Cornejo O.E."/>
            <person name="Hulbert S.H."/>
            <person name="Chen X."/>
        </authorList>
    </citation>
    <scope>NUCLEOTIDE SEQUENCE [LARGE SCALE GENOMIC DNA]</scope>
    <source>
        <strain evidence="2">93-210</strain>
    </source>
</reference>
<dbReference type="EMBL" id="CM045880">
    <property type="protein sequence ID" value="KAI7938444.1"/>
    <property type="molecule type" value="Genomic_DNA"/>
</dbReference>
<protein>
    <submittedName>
        <fullName evidence="1">Uncharacterized protein</fullName>
    </submittedName>
</protein>
<gene>
    <name evidence="1" type="ORF">MJO28_015364</name>
</gene>
<keyword evidence="2" id="KW-1185">Reference proteome</keyword>
<comment type="caution">
    <text evidence="1">The sequence shown here is derived from an EMBL/GenBank/DDBJ whole genome shotgun (WGS) entry which is preliminary data.</text>
</comment>
<sequence>MDSLISVQPPRNTQQLLPAENSLQSTVNAYIQPHTAVCLRIIIMDWIAEAEAGKSLGINALRHIIRLICEYRCRVHAYTAGICESV</sequence>
<dbReference type="Proteomes" id="UP001060170">
    <property type="component" value="Chromosome 16"/>
</dbReference>
<organism evidence="1 2">
    <name type="scientific">Puccinia striiformis f. sp. tritici</name>
    <dbReference type="NCBI Taxonomy" id="168172"/>
    <lineage>
        <taxon>Eukaryota</taxon>
        <taxon>Fungi</taxon>
        <taxon>Dikarya</taxon>
        <taxon>Basidiomycota</taxon>
        <taxon>Pucciniomycotina</taxon>
        <taxon>Pucciniomycetes</taxon>
        <taxon>Pucciniales</taxon>
        <taxon>Pucciniaceae</taxon>
        <taxon>Puccinia</taxon>
    </lineage>
</organism>
<evidence type="ECO:0000313" key="1">
    <source>
        <dbReference type="EMBL" id="KAI7938444.1"/>
    </source>
</evidence>
<proteinExistence type="predicted"/>
<reference evidence="2" key="2">
    <citation type="journal article" date="2018" name="Mol. Plant Microbe Interact.">
        <title>Genome sequence resources for the wheat stripe rust pathogen (Puccinia striiformis f. sp. tritici) and the barley stripe rust pathogen (Puccinia striiformis f. sp. hordei).</title>
        <authorList>
            <person name="Xia C."/>
            <person name="Wang M."/>
            <person name="Yin C."/>
            <person name="Cornejo O.E."/>
            <person name="Hulbert S.H."/>
            <person name="Chen X."/>
        </authorList>
    </citation>
    <scope>NUCLEOTIDE SEQUENCE [LARGE SCALE GENOMIC DNA]</scope>
    <source>
        <strain evidence="2">93-210</strain>
    </source>
</reference>